<accession>A0A7Y6EUF2</accession>
<gene>
    <name evidence="1" type="primary">tadA</name>
    <name evidence="1" type="ORF">HP552_05190</name>
</gene>
<keyword evidence="2" id="KW-1185">Reference proteome</keyword>
<comment type="caution">
    <text evidence="1">The sequence shown here is derived from an EMBL/GenBank/DDBJ whole genome shotgun (WGS) entry which is preliminary data.</text>
</comment>
<proteinExistence type="predicted"/>
<sequence length="202" mass="22606">MQTTTKPTNAMEQISSLIAQKKNILLITEDGKGATSLLYSLAASNAKVGFRSLVIEDHRPAVYVPNSDSILFTASNSKQKLSLFDQALLLRADYLYVSELRGTTEISKYFDLIGKGMKGCMTTLVAKDPEHAIRKLSRLFNLSYVDDLSQEDMLFNQRWLASNLHYIVSVRHVQSFTQACTIDDITSVTSDQTGKIRFKSII</sequence>
<evidence type="ECO:0000313" key="2">
    <source>
        <dbReference type="Proteomes" id="UP000526125"/>
    </source>
</evidence>
<dbReference type="EMBL" id="JABMCB010000154">
    <property type="protein sequence ID" value="NUU74634.1"/>
    <property type="molecule type" value="Genomic_DNA"/>
</dbReference>
<reference evidence="1 2" key="1">
    <citation type="submission" date="2020-05" db="EMBL/GenBank/DDBJ databases">
        <title>Genome Sequencing of Type Strains.</title>
        <authorList>
            <person name="Lemaire J.F."/>
            <person name="Inderbitzin P."/>
            <person name="Gregorio O.A."/>
            <person name="Collins S.B."/>
            <person name="Wespe N."/>
            <person name="Knight-Connoni V."/>
        </authorList>
    </citation>
    <scope>NUCLEOTIDE SEQUENCE [LARGE SCALE GENOMIC DNA]</scope>
    <source>
        <strain evidence="1 2">LMG 21957</strain>
    </source>
</reference>
<dbReference type="Proteomes" id="UP000526125">
    <property type="component" value="Unassembled WGS sequence"/>
</dbReference>
<dbReference type="Gene3D" id="3.40.50.300">
    <property type="entry name" value="P-loop containing nucleotide triphosphate hydrolases"/>
    <property type="match status" value="1"/>
</dbReference>
<name>A0A7Y6EUF2_9BACL</name>
<organism evidence="1 2">
    <name type="scientific">Paenibacillus xylanilyticus</name>
    <dbReference type="NCBI Taxonomy" id="248903"/>
    <lineage>
        <taxon>Bacteria</taxon>
        <taxon>Bacillati</taxon>
        <taxon>Bacillota</taxon>
        <taxon>Bacilli</taxon>
        <taxon>Bacillales</taxon>
        <taxon>Paenibacillaceae</taxon>
        <taxon>Paenibacillus</taxon>
    </lineage>
</organism>
<protein>
    <submittedName>
        <fullName evidence="1">Flp pilus assembly complex ATPase component TadA</fullName>
    </submittedName>
</protein>
<dbReference type="InterPro" id="IPR027417">
    <property type="entry name" value="P-loop_NTPase"/>
</dbReference>
<dbReference type="AlphaFoldDB" id="A0A7Y6EUF2"/>
<dbReference type="RefSeq" id="WP_175394537.1">
    <property type="nucleotide sequence ID" value="NZ_JABMCB010000154.1"/>
</dbReference>
<evidence type="ECO:0000313" key="1">
    <source>
        <dbReference type="EMBL" id="NUU74634.1"/>
    </source>
</evidence>